<dbReference type="Proteomes" id="UP000241447">
    <property type="component" value="Chromosome"/>
</dbReference>
<dbReference type="OrthoDB" id="7821647at2"/>
<dbReference type="AlphaFoldDB" id="A0A2R4M2I5"/>
<gene>
    <name evidence="1" type="ORF">DA792_09860</name>
</gene>
<evidence type="ECO:0008006" key="3">
    <source>
        <dbReference type="Google" id="ProtNLM"/>
    </source>
</evidence>
<accession>A0A2R4M2I5</accession>
<reference evidence="1 2" key="1">
    <citation type="submission" date="2018-03" db="EMBL/GenBank/DDBJ databases">
        <title>The Complete Genome of Celeribacter baekdonensis strain LH4, a Thiosulfate-Oxidizing Alphaproteobacterium Isolated from Gulf of Mexico Continental Slope Sediments.</title>
        <authorList>
            <person name="Flood B.E."/>
            <person name="Bailey J.V."/>
            <person name="Leprich D."/>
        </authorList>
    </citation>
    <scope>NUCLEOTIDE SEQUENCE [LARGE SCALE GENOMIC DNA]</scope>
    <source>
        <strain evidence="1 2">LH4</strain>
    </source>
</reference>
<dbReference type="RefSeq" id="WP_107719794.1">
    <property type="nucleotide sequence ID" value="NZ_CP028475.1"/>
</dbReference>
<dbReference type="KEGG" id="cbak:DA792_09860"/>
<sequence length="287" mass="31106">MSVRDERALFTGETLQALAETAQDILQDALNGCAQDCKGFHGSWPFTQLFNLLPTTLRDKEFIADQTAAAVGAGARKLVISGAADDGILKAMLSKLPSPPSDLAVHVIDLCDTPLKANVRTAKRLGVNLSIAKADLRAGLNVKADVIVAHNLLPFSSPEDKQVVVQAWADALSSGGLLCAVNRIKPMAAYGAPRFPLAVHDEMVQRILDLQSISPYRDLITPELLAGLFREALETSKMWYFRSKDEVITLLEAASFCILGTHTYSRRGEVPSHMPGNETIRISAVRS</sequence>
<evidence type="ECO:0000313" key="2">
    <source>
        <dbReference type="Proteomes" id="UP000241447"/>
    </source>
</evidence>
<proteinExistence type="predicted"/>
<dbReference type="SUPFAM" id="SSF53335">
    <property type="entry name" value="S-adenosyl-L-methionine-dependent methyltransferases"/>
    <property type="match status" value="1"/>
</dbReference>
<protein>
    <recommendedName>
        <fullName evidence="3">Methyltransferase domain-containing protein</fullName>
    </recommendedName>
</protein>
<name>A0A2R4M2I5_9RHOB</name>
<dbReference type="Gene3D" id="3.40.50.150">
    <property type="entry name" value="Vaccinia Virus protein VP39"/>
    <property type="match status" value="1"/>
</dbReference>
<dbReference type="InterPro" id="IPR029063">
    <property type="entry name" value="SAM-dependent_MTases_sf"/>
</dbReference>
<evidence type="ECO:0000313" key="1">
    <source>
        <dbReference type="EMBL" id="AVW91348.1"/>
    </source>
</evidence>
<dbReference type="EMBL" id="CP028475">
    <property type="protein sequence ID" value="AVW91348.1"/>
    <property type="molecule type" value="Genomic_DNA"/>
</dbReference>
<organism evidence="1 2">
    <name type="scientific">Celeribacter baekdonensis</name>
    <dbReference type="NCBI Taxonomy" id="875171"/>
    <lineage>
        <taxon>Bacteria</taxon>
        <taxon>Pseudomonadati</taxon>
        <taxon>Pseudomonadota</taxon>
        <taxon>Alphaproteobacteria</taxon>
        <taxon>Rhodobacterales</taxon>
        <taxon>Roseobacteraceae</taxon>
        <taxon>Celeribacter</taxon>
    </lineage>
</organism>